<dbReference type="HOGENOM" id="CLU_038918_0_0_7"/>
<accession>A7GYQ8</accession>
<feature type="signal peptide" evidence="1">
    <location>
        <begin position="1"/>
        <end position="25"/>
    </location>
</feature>
<dbReference type="OrthoDB" id="9766710at2"/>
<dbReference type="EMBL" id="CP000767">
    <property type="protein sequence ID" value="EAU00498.1"/>
    <property type="molecule type" value="Genomic_DNA"/>
</dbReference>
<name>A7GYQ8_CAMC5</name>
<sequence>MHWRKIFIINIIFLALYAQNLSAQASADNENINLRLLQALMQQNNSDASGAIATYRSLYNETKQNTYLKEAIKLAFVSADPGLDELMKEGENVLKNDSEFIRIKVASLVNKNDLSKARELMRELVKKEPNAQNILILGTICMMQNESLTALKYFEEAYALSSNEENLLRVVDVLLNRMDNLKEAVRYLENFRRDFGCTVKTCELLADIYSQGANFPKVVELYEELYDITREGSYLDKVLQIFVYEKNYKAAAEFLKKHSYNDAMLMEIYAAMGNFGDAYVLAAKLYNDSRDLNFLAKMAMYEYEMNAKDMTKQKLESIIDKFEASVTKLDNEIYLNYYGYLLIDHDIDAQKGVKLVKRALEISPNSPYYQDSLAWGYFKLGECNRAKEYMVQAMKDVDFKNAPEAKEHLRLIERCIINLNKRLKK</sequence>
<dbReference type="AlphaFoldDB" id="A7GYQ8"/>
<evidence type="ECO:0000256" key="1">
    <source>
        <dbReference type="SAM" id="SignalP"/>
    </source>
</evidence>
<feature type="chain" id="PRO_5002706927" evidence="1">
    <location>
        <begin position="26"/>
        <end position="425"/>
    </location>
</feature>
<keyword evidence="1" id="KW-0732">Signal</keyword>
<dbReference type="KEGG" id="ccv:CCV52592_1951"/>
<dbReference type="SUPFAM" id="SSF48452">
    <property type="entry name" value="TPR-like"/>
    <property type="match status" value="2"/>
</dbReference>
<protein>
    <submittedName>
        <fullName evidence="2">Tetratricopeptide repeat lipoprotein</fullName>
    </submittedName>
</protein>
<dbReference type="Proteomes" id="UP000006380">
    <property type="component" value="Chromosome"/>
</dbReference>
<organism evidence="2 3">
    <name type="scientific">Campylobacter curvus (strain 525.92)</name>
    <dbReference type="NCBI Taxonomy" id="360105"/>
    <lineage>
        <taxon>Bacteria</taxon>
        <taxon>Pseudomonadati</taxon>
        <taxon>Campylobacterota</taxon>
        <taxon>Epsilonproteobacteria</taxon>
        <taxon>Campylobacterales</taxon>
        <taxon>Campylobacteraceae</taxon>
        <taxon>Campylobacter</taxon>
    </lineage>
</organism>
<gene>
    <name evidence="2" type="ORF">CCV52592_1951</name>
</gene>
<keyword evidence="3" id="KW-1185">Reference proteome</keyword>
<dbReference type="STRING" id="360105.CCV52592_1951"/>
<proteinExistence type="predicted"/>
<evidence type="ECO:0000313" key="2">
    <source>
        <dbReference type="EMBL" id="EAU00498.1"/>
    </source>
</evidence>
<reference evidence="2" key="1">
    <citation type="submission" date="2016-07" db="EMBL/GenBank/DDBJ databases">
        <title>Comparative genomics of the Campylobacter concisus group.</title>
        <authorList>
            <person name="Miller W.G."/>
            <person name="Yee E."/>
            <person name="Chapman M.H."/>
            <person name="Huynh S."/>
            <person name="Bono J.L."/>
            <person name="On S.L.W."/>
            <person name="StLeger J."/>
            <person name="Foster G."/>
            <person name="Parker C.T."/>
        </authorList>
    </citation>
    <scope>NUCLEOTIDE SEQUENCE</scope>
    <source>
        <strain evidence="2">525.92</strain>
    </source>
</reference>
<keyword evidence="2" id="KW-0449">Lipoprotein</keyword>
<evidence type="ECO:0000313" key="3">
    <source>
        <dbReference type="Proteomes" id="UP000006380"/>
    </source>
</evidence>
<dbReference type="InterPro" id="IPR011990">
    <property type="entry name" value="TPR-like_helical_dom_sf"/>
</dbReference>
<dbReference type="RefSeq" id="WP_011992345.1">
    <property type="nucleotide sequence ID" value="NC_009715.2"/>
</dbReference>
<dbReference type="Gene3D" id="1.25.40.10">
    <property type="entry name" value="Tetratricopeptide repeat domain"/>
    <property type="match status" value="1"/>
</dbReference>